<dbReference type="AlphaFoldDB" id="A0A8R1HJN2"/>
<dbReference type="PANTHER" id="PTHR31410:SF1">
    <property type="entry name" value="POST-GPI ATTACHMENT TO PROTEINS FACTOR 4"/>
    <property type="match status" value="1"/>
</dbReference>
<dbReference type="GO" id="GO:0000139">
    <property type="term" value="C:Golgi membrane"/>
    <property type="evidence" value="ECO:0007669"/>
    <property type="project" value="InterPro"/>
</dbReference>
<sequence>MQKLLQNEVELNNHRIRIAKELMVKNGNFSETKDITSRNRPSDVEIRVVASDRGNSYLFQTVVFLLEQQTSKHFSFNLSICNVESKPFPDLDSFDLPIVTVGGKDGKNNRFGNNLNLTIKKENEDYWKCLGLPSNDRYILLIEDDSLVIPEFSNLLKSLVGILDFHESVDFVKLYHPNNLRKLPSYVLIITFSIMLSLCICRFFKSLPFLTFLLLAAAMSYDLTKYGSQFPAELRYKLTGAAYMSYPESCCTPAVIFRQSSIPKMIEYFKETNAFNDHAKDHILDESPFTGRQSDINYVTHIGAFSSVRHRPVFLSDLRVV</sequence>
<accession>A0A8R1HJN2</accession>
<dbReference type="InterPro" id="IPR029675">
    <property type="entry name" value="PGAP4"/>
</dbReference>
<evidence type="ECO:0000313" key="2">
    <source>
        <dbReference type="Proteomes" id="UP000005237"/>
    </source>
</evidence>
<proteinExistence type="predicted"/>
<reference evidence="2" key="1">
    <citation type="submission" date="2010-08" db="EMBL/GenBank/DDBJ databases">
        <authorList>
            <consortium name="Caenorhabditis japonica Sequencing Consortium"/>
            <person name="Wilson R.K."/>
        </authorList>
    </citation>
    <scope>NUCLEOTIDE SEQUENCE [LARGE SCALE GENOMIC DNA]</scope>
    <source>
        <strain evidence="2">DF5081</strain>
    </source>
</reference>
<dbReference type="GO" id="GO:0016757">
    <property type="term" value="F:glycosyltransferase activity"/>
    <property type="evidence" value="ECO:0007669"/>
    <property type="project" value="InterPro"/>
</dbReference>
<name>A0A8R1HJN2_CAEJA</name>
<dbReference type="EnsemblMetazoa" id="CJA03672.1">
    <property type="protein sequence ID" value="CJA03672.1"/>
    <property type="gene ID" value="WBGene00122876"/>
</dbReference>
<dbReference type="GO" id="GO:0006506">
    <property type="term" value="P:GPI anchor biosynthetic process"/>
    <property type="evidence" value="ECO:0007669"/>
    <property type="project" value="InterPro"/>
</dbReference>
<evidence type="ECO:0000313" key="1">
    <source>
        <dbReference type="EnsemblMetazoa" id="CJA03672.1"/>
    </source>
</evidence>
<reference evidence="1" key="2">
    <citation type="submission" date="2022-06" db="UniProtKB">
        <authorList>
            <consortium name="EnsemblMetazoa"/>
        </authorList>
    </citation>
    <scope>IDENTIFICATION</scope>
    <source>
        <strain evidence="1">DF5081</strain>
    </source>
</reference>
<protein>
    <submittedName>
        <fullName evidence="1">Uncharacterized protein</fullName>
    </submittedName>
</protein>
<organism evidence="1 2">
    <name type="scientific">Caenorhabditis japonica</name>
    <dbReference type="NCBI Taxonomy" id="281687"/>
    <lineage>
        <taxon>Eukaryota</taxon>
        <taxon>Metazoa</taxon>
        <taxon>Ecdysozoa</taxon>
        <taxon>Nematoda</taxon>
        <taxon>Chromadorea</taxon>
        <taxon>Rhabditida</taxon>
        <taxon>Rhabditina</taxon>
        <taxon>Rhabditomorpha</taxon>
        <taxon>Rhabditoidea</taxon>
        <taxon>Rhabditidae</taxon>
        <taxon>Peloderinae</taxon>
        <taxon>Caenorhabditis</taxon>
    </lineage>
</organism>
<dbReference type="PANTHER" id="PTHR31410">
    <property type="entry name" value="TRANSMEMBRANE PROTEIN 246"/>
    <property type="match status" value="1"/>
</dbReference>
<dbReference type="OMA" id="YVTHIGA"/>
<dbReference type="Proteomes" id="UP000005237">
    <property type="component" value="Unassembled WGS sequence"/>
</dbReference>
<keyword evidence="2" id="KW-1185">Reference proteome</keyword>